<feature type="transmembrane region" description="Helical" evidence="8">
    <location>
        <begin position="171"/>
        <end position="194"/>
    </location>
</feature>
<dbReference type="SUPFAM" id="SSF47384">
    <property type="entry name" value="Homodimeric domain of signal transducing histidine kinase"/>
    <property type="match status" value="1"/>
</dbReference>
<keyword evidence="8" id="KW-0472">Membrane</keyword>
<dbReference type="PROSITE" id="PS50109">
    <property type="entry name" value="HIS_KIN"/>
    <property type="match status" value="1"/>
</dbReference>
<dbReference type="GO" id="GO:0016036">
    <property type="term" value="P:cellular response to phosphate starvation"/>
    <property type="evidence" value="ECO:0007669"/>
    <property type="project" value="TreeGrafter"/>
</dbReference>
<evidence type="ECO:0000256" key="7">
    <source>
        <dbReference type="ARBA" id="ARBA00023012"/>
    </source>
</evidence>
<dbReference type="EMBL" id="CP000413">
    <property type="protein sequence ID" value="ABJ60103.1"/>
    <property type="molecule type" value="Genomic_DNA"/>
</dbReference>
<dbReference type="Gene3D" id="1.10.287.130">
    <property type="match status" value="1"/>
</dbReference>
<gene>
    <name evidence="10" type="ordered locus">LGAS_0711</name>
</gene>
<evidence type="ECO:0000256" key="2">
    <source>
        <dbReference type="ARBA" id="ARBA00004370"/>
    </source>
</evidence>
<dbReference type="InterPro" id="IPR003594">
    <property type="entry name" value="HATPase_dom"/>
</dbReference>
<evidence type="ECO:0000256" key="8">
    <source>
        <dbReference type="SAM" id="Phobius"/>
    </source>
</evidence>
<dbReference type="AlphaFoldDB" id="A0A805YYG6"/>
<sequence length="427" mass="48478">MRLMIQKFRWKFIGMSITALFIVLVITLGTLLGISYTQSHNEVDRVLTTLVNNQGQLTPRNAKPVFGNQKDPINKNFLAGEYNPEAIFQYRYFTVASTKNNTPKIINDDNVYDVARKQIIGTSKQVFKDKVTSGSVNIGSNQYAYRVGKDSKGNQFIVYLNESLIYHRFSLLFRVSILLGLIALIVFALILILVSKKAIGPIITTYHKQREFITNAGHELKTPLAIISANTEMEEMLGNNSEWNKSTKEQVDRLTRLINRLIALARTGETGEVVLNKVNFSEIVKKNVTSFKSVMQKNDLKYNAMIMPDLYVKAERNILSELTNILLDNARKYCDRDGEVRVSLTKGKLGTNAILRVANTYKEGKGKDYSHFFERFYREDESHNSKKSGFGIGLAMAQEIVQTFHGKIHVSHKDDMIVFTVILKLAK</sequence>
<organism evidence="10 11">
    <name type="scientific">Lactobacillus gasseri (strain ATCC 33323 / DSM 20243 / BCRC 14619 / CIP 102991 / JCM 1131 / KCTC 3163 / NCIMB 11718 / NCTC 13722 / AM63)</name>
    <dbReference type="NCBI Taxonomy" id="324831"/>
    <lineage>
        <taxon>Bacteria</taxon>
        <taxon>Bacillati</taxon>
        <taxon>Bacillota</taxon>
        <taxon>Bacilli</taxon>
        <taxon>Lactobacillales</taxon>
        <taxon>Lactobacillaceae</taxon>
        <taxon>Lactobacillus</taxon>
    </lineage>
</organism>
<evidence type="ECO:0000256" key="1">
    <source>
        <dbReference type="ARBA" id="ARBA00000085"/>
    </source>
</evidence>
<keyword evidence="8" id="KW-0812">Transmembrane</keyword>
<dbReference type="SMART" id="SM00387">
    <property type="entry name" value="HATPase_c"/>
    <property type="match status" value="1"/>
</dbReference>
<evidence type="ECO:0000256" key="5">
    <source>
        <dbReference type="ARBA" id="ARBA00022679"/>
    </source>
</evidence>
<dbReference type="InterPro" id="IPR036890">
    <property type="entry name" value="HATPase_C_sf"/>
</dbReference>
<keyword evidence="8" id="KW-1133">Transmembrane helix</keyword>
<dbReference type="PANTHER" id="PTHR45453">
    <property type="entry name" value="PHOSPHATE REGULON SENSOR PROTEIN PHOR"/>
    <property type="match status" value="1"/>
</dbReference>
<keyword evidence="4" id="KW-0597">Phosphoprotein</keyword>
<dbReference type="Gene3D" id="3.30.565.10">
    <property type="entry name" value="Histidine kinase-like ATPase, C-terminal domain"/>
    <property type="match status" value="1"/>
</dbReference>
<reference evidence="10 11" key="1">
    <citation type="journal article" date="2006" name="Proc. Natl. Acad. Sci. U.S.A.">
        <title>Comparative genomics of the lactic acid bacteria.</title>
        <authorList>
            <person name="Makarova K."/>
            <person name="Slesarev A."/>
            <person name="Wolf Y."/>
            <person name="Sorokin A."/>
            <person name="Mirkin B."/>
            <person name="Koonin E."/>
            <person name="Pavlov A."/>
            <person name="Pavlova N."/>
            <person name="Karamychev V."/>
            <person name="Polouchine N."/>
            <person name="Shakhova V."/>
            <person name="Grigoriev I."/>
            <person name="Lou Y."/>
            <person name="Rohksar D."/>
            <person name="Lucas S."/>
            <person name="Huang K."/>
            <person name="Goodstein D.M."/>
            <person name="Hawkins T."/>
            <person name="Plengvidhya V."/>
            <person name="Welker D."/>
            <person name="Hughes J."/>
            <person name="Goh Y."/>
            <person name="Benson A."/>
            <person name="Baldwin K."/>
            <person name="Lee J.H."/>
            <person name="Diaz-Muniz I."/>
            <person name="Dosti B."/>
            <person name="Smeianov V."/>
            <person name="Wechter W."/>
            <person name="Barabote R."/>
            <person name="Lorca G."/>
            <person name="Altermann E."/>
            <person name="Barrangou R."/>
            <person name="Ganesan B."/>
            <person name="Xie Y."/>
            <person name="Rawsthorne H."/>
            <person name="Tamir D."/>
            <person name="Parker C."/>
            <person name="Breidt F."/>
            <person name="Broadbent J."/>
            <person name="Hutkins R."/>
            <person name="O'Sullivan D."/>
            <person name="Steele J."/>
            <person name="Unlu G."/>
            <person name="Saier M."/>
            <person name="Klaenhammer T."/>
            <person name="Richardson P."/>
            <person name="Kozyavkin S."/>
            <person name="Weimer B."/>
            <person name="Mills D."/>
        </authorList>
    </citation>
    <scope>NUCLEOTIDE SEQUENCE [LARGE SCALE GENOMIC DNA]</scope>
    <source>
        <strain evidence="11">ATCC 33323 / DSM 20243 / BCRC 14619 / CIP 102991 / JCM 1131 / KCTC 3163 / NCIMB 11718 / NCTC 13722 / AM63</strain>
    </source>
</reference>
<dbReference type="CDD" id="cd00075">
    <property type="entry name" value="HATPase"/>
    <property type="match status" value="1"/>
</dbReference>
<dbReference type="SUPFAM" id="SSF55874">
    <property type="entry name" value="ATPase domain of HSP90 chaperone/DNA topoisomerase II/histidine kinase"/>
    <property type="match status" value="1"/>
</dbReference>
<dbReference type="CDD" id="cd00082">
    <property type="entry name" value="HisKA"/>
    <property type="match status" value="1"/>
</dbReference>
<dbReference type="GO" id="GO:0005886">
    <property type="term" value="C:plasma membrane"/>
    <property type="evidence" value="ECO:0007669"/>
    <property type="project" value="TreeGrafter"/>
</dbReference>
<dbReference type="InterPro" id="IPR036097">
    <property type="entry name" value="HisK_dim/P_sf"/>
</dbReference>
<comment type="catalytic activity">
    <reaction evidence="1">
        <text>ATP + protein L-histidine = ADP + protein N-phospho-L-histidine.</text>
        <dbReference type="EC" id="2.7.13.3"/>
    </reaction>
</comment>
<evidence type="ECO:0000256" key="4">
    <source>
        <dbReference type="ARBA" id="ARBA00022553"/>
    </source>
</evidence>
<comment type="subcellular location">
    <subcellularLocation>
        <location evidence="2">Membrane</location>
    </subcellularLocation>
</comment>
<evidence type="ECO:0000256" key="3">
    <source>
        <dbReference type="ARBA" id="ARBA00012438"/>
    </source>
</evidence>
<evidence type="ECO:0000256" key="6">
    <source>
        <dbReference type="ARBA" id="ARBA00022777"/>
    </source>
</evidence>
<dbReference type="Pfam" id="PF02518">
    <property type="entry name" value="HATPase_c"/>
    <property type="match status" value="1"/>
</dbReference>
<keyword evidence="6 10" id="KW-0418">Kinase</keyword>
<dbReference type="GO" id="GO:0000155">
    <property type="term" value="F:phosphorelay sensor kinase activity"/>
    <property type="evidence" value="ECO:0007669"/>
    <property type="project" value="InterPro"/>
</dbReference>
<accession>A0A805YYG6</accession>
<dbReference type="GO" id="GO:0004721">
    <property type="term" value="F:phosphoprotein phosphatase activity"/>
    <property type="evidence" value="ECO:0007669"/>
    <property type="project" value="TreeGrafter"/>
</dbReference>
<dbReference type="PANTHER" id="PTHR45453:SF1">
    <property type="entry name" value="PHOSPHATE REGULON SENSOR PROTEIN PHOR"/>
    <property type="match status" value="1"/>
</dbReference>
<keyword evidence="5" id="KW-0808">Transferase</keyword>
<feature type="domain" description="Histidine kinase" evidence="9">
    <location>
        <begin position="215"/>
        <end position="427"/>
    </location>
</feature>
<dbReference type="SMART" id="SM00388">
    <property type="entry name" value="HisKA"/>
    <property type="match status" value="1"/>
</dbReference>
<dbReference type="KEGG" id="lga:LGAS_0711"/>
<evidence type="ECO:0000313" key="10">
    <source>
        <dbReference type="EMBL" id="ABJ60103.1"/>
    </source>
</evidence>
<dbReference type="InterPro" id="IPR005467">
    <property type="entry name" value="His_kinase_dom"/>
</dbReference>
<dbReference type="InterPro" id="IPR003661">
    <property type="entry name" value="HisK_dim/P_dom"/>
</dbReference>
<dbReference type="InterPro" id="IPR050351">
    <property type="entry name" value="BphY/WalK/GraS-like"/>
</dbReference>
<proteinExistence type="predicted"/>
<name>A0A805YYG6_LACGA</name>
<dbReference type="Proteomes" id="UP000000664">
    <property type="component" value="Chromosome"/>
</dbReference>
<keyword evidence="7" id="KW-0902">Two-component regulatory system</keyword>
<protein>
    <recommendedName>
        <fullName evidence="3">histidine kinase</fullName>
        <ecNumber evidence="3">2.7.13.3</ecNumber>
    </recommendedName>
</protein>
<evidence type="ECO:0000313" key="11">
    <source>
        <dbReference type="Proteomes" id="UP000000664"/>
    </source>
</evidence>
<dbReference type="Pfam" id="PF00512">
    <property type="entry name" value="HisKA"/>
    <property type="match status" value="1"/>
</dbReference>
<evidence type="ECO:0000259" key="9">
    <source>
        <dbReference type="PROSITE" id="PS50109"/>
    </source>
</evidence>
<dbReference type="EC" id="2.7.13.3" evidence="3"/>